<keyword evidence="7" id="KW-0347">Helicase</keyword>
<evidence type="ECO:0000256" key="11">
    <source>
        <dbReference type="ARBA" id="ARBA00047984"/>
    </source>
</evidence>
<dbReference type="GO" id="GO:0005524">
    <property type="term" value="F:ATP binding"/>
    <property type="evidence" value="ECO:0007669"/>
    <property type="project" value="UniProtKB-KW"/>
</dbReference>
<dbReference type="AlphaFoldDB" id="A0A9W8UXX4"/>
<reference evidence="14" key="1">
    <citation type="submission" date="2022-09" db="EMBL/GenBank/DDBJ databases">
        <title>Fusarium specimens isolated from Avocado Roots.</title>
        <authorList>
            <person name="Stajich J."/>
            <person name="Roper C."/>
            <person name="Heimlech-Rivalta G."/>
        </authorList>
    </citation>
    <scope>NUCLEOTIDE SEQUENCE</scope>
    <source>
        <strain evidence="14">A02</strain>
    </source>
</reference>
<dbReference type="CDD" id="cd17917">
    <property type="entry name" value="DEXHc_RHA-like"/>
    <property type="match status" value="1"/>
</dbReference>
<dbReference type="PANTHER" id="PTHR18934">
    <property type="entry name" value="ATP-DEPENDENT RNA HELICASE"/>
    <property type="match status" value="1"/>
</dbReference>
<organism evidence="14 15">
    <name type="scientific">Fusarium falciforme</name>
    <dbReference type="NCBI Taxonomy" id="195108"/>
    <lineage>
        <taxon>Eukaryota</taxon>
        <taxon>Fungi</taxon>
        <taxon>Dikarya</taxon>
        <taxon>Ascomycota</taxon>
        <taxon>Pezizomycotina</taxon>
        <taxon>Sordariomycetes</taxon>
        <taxon>Hypocreomycetidae</taxon>
        <taxon>Hypocreales</taxon>
        <taxon>Nectriaceae</taxon>
        <taxon>Fusarium</taxon>
        <taxon>Fusarium solani species complex</taxon>
    </lineage>
</organism>
<evidence type="ECO:0000256" key="3">
    <source>
        <dbReference type="ARBA" id="ARBA00022528"/>
    </source>
</evidence>
<dbReference type="GO" id="GO:0016787">
    <property type="term" value="F:hydrolase activity"/>
    <property type="evidence" value="ECO:0007669"/>
    <property type="project" value="UniProtKB-KW"/>
</dbReference>
<keyword evidence="8" id="KW-0067">ATP-binding</keyword>
<feature type="domain" description="Helicase C-terminal" evidence="13">
    <location>
        <begin position="279"/>
        <end position="443"/>
    </location>
</feature>
<dbReference type="SUPFAM" id="SSF52540">
    <property type="entry name" value="P-loop containing nucleoside triphosphate hydrolases"/>
    <property type="match status" value="1"/>
</dbReference>
<dbReference type="GO" id="GO:0003723">
    <property type="term" value="F:RNA binding"/>
    <property type="evidence" value="ECO:0007669"/>
    <property type="project" value="UniProtKB-KW"/>
</dbReference>
<evidence type="ECO:0000256" key="5">
    <source>
        <dbReference type="ARBA" id="ARBA00022741"/>
    </source>
</evidence>
<dbReference type="GO" id="GO:0003724">
    <property type="term" value="F:RNA helicase activity"/>
    <property type="evidence" value="ECO:0007669"/>
    <property type="project" value="UniProtKB-EC"/>
</dbReference>
<dbReference type="PROSITE" id="PS51192">
    <property type="entry name" value="HELICASE_ATP_BIND_1"/>
    <property type="match status" value="1"/>
</dbReference>
<evidence type="ECO:0000256" key="9">
    <source>
        <dbReference type="ARBA" id="ARBA00022884"/>
    </source>
</evidence>
<evidence type="ECO:0000256" key="6">
    <source>
        <dbReference type="ARBA" id="ARBA00022801"/>
    </source>
</evidence>
<sequence length="816" mass="91679">MMLQSRMQLPMWHFRQQVLDAVDGNQVVIVCGETGCGKSTQVPSFLLEHQLSQGKPCKVYCTEPRRISAISLARRVSEELGENRNDLGTNRSLVGYSIRLEAKASKETRLVYATTGIVMRMLEGSNDLQEVTHLVLDEVHERSIDSDFLLIVLKKLLKRRKDLKVVLMSATVDAERFSAYLDGAPVLNVPGRTFPVQVRYLEDAVELTGYTPADSQPDKMVDIDDDLVESEGENPKSDVSKSLTGYSSRTRSSLAQLDEYRIEFDLIVQLIAHIAVDDDLQNYSKAILVFLPGIAEIRTLNDMLLGDPRFAKDWLVYPLHSSIATEDQESAFLIPPPGIRKIVLATNIAETGITIPDVTCVIDTGKHREMRFDERRQLSRLIDTFISRANAKQRRGRAGRVQEGLCFHMFTKYRHDNLMSDQQTPEMLRLSLQDLAIRVKICKIGGIEETLGDALDPPSAKNIRRAIDALVDVRALTQAEELTPLGHQLARLPLDVFLGKLILLGVIFKCLDMAITVAAILSSKSPFSAPFGQRTQADNARMAFRRGDSDLLTIYNAYLAWKRVCQSAGGGGKEFQFCRKNFLSQQTLANIEDLKGQLLTSLADSGFLSLTEEERRTLSRARFSGGRGRRHQHFFEIPRRVNLNSDNDVVSASVIAWSFYPKILVREAPGSKGLRNIGTNQSISLHPSSVNRGRLDLRWLSYYHIMQSKTVYHAHEATAVEPFAIALLCGDVRCDMYSGVIVLDGNRGRFVVPDWKTMLVIKVLRTRLREVLTRSFKQPGKLPTAQQEKWLDVWQRIFTQDFGQDRSAATGLAVKA</sequence>
<keyword evidence="9" id="KW-0694">RNA-binding</keyword>
<dbReference type="FunFam" id="3.40.50.300:FF:000819">
    <property type="entry name" value="ATP dependent RNA helicase, putative"/>
    <property type="match status" value="1"/>
</dbReference>
<dbReference type="FunFam" id="1.20.120.1080:FF:000002">
    <property type="entry name" value="Putative ATP-dependent RNA helicase DHX36"/>
    <property type="match status" value="1"/>
</dbReference>
<evidence type="ECO:0000256" key="4">
    <source>
        <dbReference type="ARBA" id="ARBA00022640"/>
    </source>
</evidence>
<proteinExistence type="predicted"/>
<evidence type="ECO:0000256" key="1">
    <source>
        <dbReference type="ARBA" id="ARBA00004229"/>
    </source>
</evidence>
<dbReference type="Gene3D" id="3.40.50.300">
    <property type="entry name" value="P-loop containing nucleotide triphosphate hydrolases"/>
    <property type="match status" value="2"/>
</dbReference>
<dbReference type="SMART" id="SM00490">
    <property type="entry name" value="HELICc"/>
    <property type="match status" value="1"/>
</dbReference>
<dbReference type="SMART" id="SM00487">
    <property type="entry name" value="DEXDc"/>
    <property type="match status" value="1"/>
</dbReference>
<dbReference type="InterPro" id="IPR011709">
    <property type="entry name" value="DEAD-box_helicase_OB_fold"/>
</dbReference>
<dbReference type="EMBL" id="JAOQAV010000023">
    <property type="protein sequence ID" value="KAJ4185527.1"/>
    <property type="molecule type" value="Genomic_DNA"/>
</dbReference>
<dbReference type="PANTHER" id="PTHR18934:SF145">
    <property type="entry name" value="ATP-DEPENDENT RNA HELICASE DHX57-RELATED"/>
    <property type="match status" value="1"/>
</dbReference>
<comment type="subcellular location">
    <subcellularLocation>
        <location evidence="1">Plastid</location>
        <location evidence="1">Chloroplast</location>
    </subcellularLocation>
</comment>
<dbReference type="Pfam" id="PF00271">
    <property type="entry name" value="Helicase_C"/>
    <property type="match status" value="1"/>
</dbReference>
<keyword evidence="3" id="KW-0150">Chloroplast</keyword>
<accession>A0A9W8UXX4</accession>
<dbReference type="Proteomes" id="UP001152087">
    <property type="component" value="Unassembled WGS sequence"/>
</dbReference>
<dbReference type="InterPro" id="IPR001650">
    <property type="entry name" value="Helicase_C-like"/>
</dbReference>
<gene>
    <name evidence="14" type="ORF">NW755_008518</name>
</gene>
<dbReference type="InterPro" id="IPR014001">
    <property type="entry name" value="Helicase_ATP-bd"/>
</dbReference>
<keyword evidence="4" id="KW-0934">Plastid</keyword>
<evidence type="ECO:0000259" key="13">
    <source>
        <dbReference type="PROSITE" id="PS51194"/>
    </source>
</evidence>
<dbReference type="FunFam" id="3.40.50.300:FF:000500">
    <property type="entry name" value="ATP-dependent RNA helicase DHX29"/>
    <property type="match status" value="1"/>
</dbReference>
<protein>
    <recommendedName>
        <fullName evidence="2">RNA helicase</fullName>
        <ecNumber evidence="2">3.6.4.13</ecNumber>
    </recommendedName>
</protein>
<dbReference type="PROSITE" id="PS51194">
    <property type="entry name" value="HELICASE_CTER"/>
    <property type="match status" value="1"/>
</dbReference>
<evidence type="ECO:0000256" key="8">
    <source>
        <dbReference type="ARBA" id="ARBA00022840"/>
    </source>
</evidence>
<evidence type="ECO:0000259" key="12">
    <source>
        <dbReference type="PROSITE" id="PS51192"/>
    </source>
</evidence>
<comment type="caution">
    <text evidence="14">The sequence shown here is derived from an EMBL/GenBank/DDBJ whole genome shotgun (WGS) entry which is preliminary data.</text>
</comment>
<dbReference type="EC" id="3.6.4.13" evidence="2"/>
<evidence type="ECO:0000313" key="14">
    <source>
        <dbReference type="EMBL" id="KAJ4185527.1"/>
    </source>
</evidence>
<keyword evidence="10" id="KW-0809">Transit peptide</keyword>
<keyword evidence="5" id="KW-0547">Nucleotide-binding</keyword>
<name>A0A9W8UXX4_9HYPO</name>
<evidence type="ECO:0000256" key="10">
    <source>
        <dbReference type="ARBA" id="ARBA00022946"/>
    </source>
</evidence>
<dbReference type="Pfam" id="PF21010">
    <property type="entry name" value="HA2_C"/>
    <property type="match status" value="1"/>
</dbReference>
<evidence type="ECO:0000256" key="7">
    <source>
        <dbReference type="ARBA" id="ARBA00022806"/>
    </source>
</evidence>
<dbReference type="Pfam" id="PF00270">
    <property type="entry name" value="DEAD"/>
    <property type="match status" value="1"/>
</dbReference>
<dbReference type="InterPro" id="IPR007502">
    <property type="entry name" value="Helicase-assoc_dom"/>
</dbReference>
<dbReference type="Gene3D" id="1.20.120.1080">
    <property type="match status" value="1"/>
</dbReference>
<keyword evidence="6" id="KW-0378">Hydrolase</keyword>
<dbReference type="InterPro" id="IPR027417">
    <property type="entry name" value="P-loop_NTPase"/>
</dbReference>
<evidence type="ECO:0000313" key="15">
    <source>
        <dbReference type="Proteomes" id="UP001152087"/>
    </source>
</evidence>
<dbReference type="CDD" id="cd18791">
    <property type="entry name" value="SF2_C_RHA"/>
    <property type="match status" value="1"/>
</dbReference>
<keyword evidence="15" id="KW-1185">Reference proteome</keyword>
<evidence type="ECO:0000256" key="2">
    <source>
        <dbReference type="ARBA" id="ARBA00012552"/>
    </source>
</evidence>
<dbReference type="Pfam" id="PF07717">
    <property type="entry name" value="OB_NTP_bind"/>
    <property type="match status" value="1"/>
</dbReference>
<dbReference type="InterPro" id="IPR011545">
    <property type="entry name" value="DEAD/DEAH_box_helicase_dom"/>
</dbReference>
<comment type="catalytic activity">
    <reaction evidence="11">
        <text>ATP + H2O = ADP + phosphate + H(+)</text>
        <dbReference type="Rhea" id="RHEA:13065"/>
        <dbReference type="ChEBI" id="CHEBI:15377"/>
        <dbReference type="ChEBI" id="CHEBI:15378"/>
        <dbReference type="ChEBI" id="CHEBI:30616"/>
        <dbReference type="ChEBI" id="CHEBI:43474"/>
        <dbReference type="ChEBI" id="CHEBI:456216"/>
        <dbReference type="EC" id="3.6.4.13"/>
    </reaction>
</comment>
<feature type="domain" description="Helicase ATP-binding" evidence="12">
    <location>
        <begin position="19"/>
        <end position="190"/>
    </location>
</feature>
<dbReference type="SMART" id="SM00847">
    <property type="entry name" value="HA2"/>
    <property type="match status" value="1"/>
</dbReference>